<keyword evidence="3" id="KW-1185">Reference proteome</keyword>
<organism evidence="2 3">
    <name type="scientific">Pararge aegeria aegeria</name>
    <dbReference type="NCBI Taxonomy" id="348720"/>
    <lineage>
        <taxon>Eukaryota</taxon>
        <taxon>Metazoa</taxon>
        <taxon>Ecdysozoa</taxon>
        <taxon>Arthropoda</taxon>
        <taxon>Hexapoda</taxon>
        <taxon>Insecta</taxon>
        <taxon>Pterygota</taxon>
        <taxon>Neoptera</taxon>
        <taxon>Endopterygota</taxon>
        <taxon>Lepidoptera</taxon>
        <taxon>Glossata</taxon>
        <taxon>Ditrysia</taxon>
        <taxon>Papilionoidea</taxon>
        <taxon>Nymphalidae</taxon>
        <taxon>Satyrinae</taxon>
        <taxon>Satyrini</taxon>
        <taxon>Parargina</taxon>
        <taxon>Pararge</taxon>
    </lineage>
</organism>
<gene>
    <name evidence="2" type="primary">jg3072</name>
    <name evidence="2" type="ORF">PAEG_LOCUS2204</name>
</gene>
<evidence type="ECO:0000256" key="1">
    <source>
        <dbReference type="SAM" id="MobiDB-lite"/>
    </source>
</evidence>
<dbReference type="AlphaFoldDB" id="A0A8S4QGH1"/>
<proteinExistence type="predicted"/>
<evidence type="ECO:0000313" key="2">
    <source>
        <dbReference type="EMBL" id="CAH2210294.1"/>
    </source>
</evidence>
<feature type="compositionally biased region" description="Polar residues" evidence="1">
    <location>
        <begin position="46"/>
        <end position="55"/>
    </location>
</feature>
<feature type="region of interest" description="Disordered" evidence="1">
    <location>
        <begin position="45"/>
        <end position="69"/>
    </location>
</feature>
<protein>
    <submittedName>
        <fullName evidence="2">Jg3072 protein</fullName>
    </submittedName>
</protein>
<dbReference type="EMBL" id="CAKXAJ010007131">
    <property type="protein sequence ID" value="CAH2210294.1"/>
    <property type="molecule type" value="Genomic_DNA"/>
</dbReference>
<comment type="caution">
    <text evidence="2">The sequence shown here is derived from an EMBL/GenBank/DDBJ whole genome shotgun (WGS) entry which is preliminary data.</text>
</comment>
<name>A0A8S4QGH1_9NEOP</name>
<dbReference type="Proteomes" id="UP000838756">
    <property type="component" value="Unassembled WGS sequence"/>
</dbReference>
<reference evidence="2" key="1">
    <citation type="submission" date="2022-03" db="EMBL/GenBank/DDBJ databases">
        <authorList>
            <person name="Lindestad O."/>
        </authorList>
    </citation>
    <scope>NUCLEOTIDE SEQUENCE</scope>
</reference>
<accession>A0A8S4QGH1</accession>
<sequence length="81" mass="8884">MTWGRSDDGAGRWPWESVGYKYDALLSLWSELGWLAIIQRGAASVDTDSGTTDSFRPTKCGKGPGTGEEEVVEEVVEVFQN</sequence>
<evidence type="ECO:0000313" key="3">
    <source>
        <dbReference type="Proteomes" id="UP000838756"/>
    </source>
</evidence>